<sequence length="256" mass="27748">MEQNAIYPDLAGRSIFITGGGSGIGAALTRAFAAQGSKVAFVDIAREESEALAESIAAEGARHKPLFLFCDLRDIEALRDSVRRAAEAHGDITVLLNNAAHDERHAVERVTVEYWDDRIAVNMRPVFFAAQAVIPMMQRAGGGSIINFGSVSWKLRQGGMPAYTMAKASMQGLTRGLARDFGKQNIRVNTLVPGWVMTERQLKLWVTPEAEREIDAGQALAGRVRPQHIADMALFLASGASSMCSAQEFVVDGGWT</sequence>
<dbReference type="PANTHER" id="PTHR42760">
    <property type="entry name" value="SHORT-CHAIN DEHYDROGENASES/REDUCTASES FAMILY MEMBER"/>
    <property type="match status" value="1"/>
</dbReference>
<proteinExistence type="inferred from homology"/>
<organism evidence="3 4">
    <name type="scientific">Teichococcus oryzae</name>
    <dbReference type="NCBI Taxonomy" id="1608942"/>
    <lineage>
        <taxon>Bacteria</taxon>
        <taxon>Pseudomonadati</taxon>
        <taxon>Pseudomonadota</taxon>
        <taxon>Alphaproteobacteria</taxon>
        <taxon>Acetobacterales</taxon>
        <taxon>Roseomonadaceae</taxon>
        <taxon>Roseomonas</taxon>
    </lineage>
</organism>
<dbReference type="SUPFAM" id="SSF51735">
    <property type="entry name" value="NAD(P)-binding Rossmann-fold domains"/>
    <property type="match status" value="1"/>
</dbReference>
<dbReference type="InterPro" id="IPR002347">
    <property type="entry name" value="SDR_fam"/>
</dbReference>
<accession>A0A5B2TKB4</accession>
<dbReference type="OrthoDB" id="9789398at2"/>
<dbReference type="EMBL" id="VUKA01000001">
    <property type="protein sequence ID" value="KAA2214180.1"/>
    <property type="molecule type" value="Genomic_DNA"/>
</dbReference>
<protein>
    <submittedName>
        <fullName evidence="3">SDR family oxidoreductase</fullName>
    </submittedName>
</protein>
<keyword evidence="4" id="KW-1185">Reference proteome</keyword>
<keyword evidence="2" id="KW-0560">Oxidoreductase</keyword>
<evidence type="ECO:0000256" key="1">
    <source>
        <dbReference type="ARBA" id="ARBA00006484"/>
    </source>
</evidence>
<dbReference type="InterPro" id="IPR020904">
    <property type="entry name" value="Sc_DH/Rdtase_CS"/>
</dbReference>
<dbReference type="PROSITE" id="PS00061">
    <property type="entry name" value="ADH_SHORT"/>
    <property type="match status" value="1"/>
</dbReference>
<dbReference type="RefSeq" id="WP_149810119.1">
    <property type="nucleotide sequence ID" value="NZ_VUKA01000001.1"/>
</dbReference>
<dbReference type="PRINTS" id="PR00080">
    <property type="entry name" value="SDRFAMILY"/>
</dbReference>
<dbReference type="GO" id="GO:0016616">
    <property type="term" value="F:oxidoreductase activity, acting on the CH-OH group of donors, NAD or NADP as acceptor"/>
    <property type="evidence" value="ECO:0007669"/>
    <property type="project" value="TreeGrafter"/>
</dbReference>
<dbReference type="PANTHER" id="PTHR42760:SF133">
    <property type="entry name" value="3-OXOACYL-[ACYL-CARRIER-PROTEIN] REDUCTASE"/>
    <property type="match status" value="1"/>
</dbReference>
<comment type="similarity">
    <text evidence="1">Belongs to the short-chain dehydrogenases/reductases (SDR) family.</text>
</comment>
<dbReference type="CDD" id="cd05233">
    <property type="entry name" value="SDR_c"/>
    <property type="match status" value="1"/>
</dbReference>
<dbReference type="PRINTS" id="PR00081">
    <property type="entry name" value="GDHRDH"/>
</dbReference>
<evidence type="ECO:0000313" key="3">
    <source>
        <dbReference type="EMBL" id="KAA2214180.1"/>
    </source>
</evidence>
<reference evidence="3 4" key="1">
    <citation type="journal article" date="2015" name="Int. J. Syst. Evol. Microbiol.">
        <title>Roseomonas oryzae sp. nov., isolated from paddy rhizosphere soil.</title>
        <authorList>
            <person name="Ramaprasad E.V."/>
            <person name="Sasikala Ch."/>
            <person name="Ramana Ch.V."/>
        </authorList>
    </citation>
    <scope>NUCLEOTIDE SEQUENCE [LARGE SCALE GENOMIC DNA]</scope>
    <source>
        <strain evidence="3 4">KCTC 42542</strain>
    </source>
</reference>
<gene>
    <name evidence="3" type="ORF">F0Q34_00125</name>
</gene>
<name>A0A5B2TKB4_9PROT</name>
<dbReference type="InterPro" id="IPR036291">
    <property type="entry name" value="NAD(P)-bd_dom_sf"/>
</dbReference>
<dbReference type="FunFam" id="3.40.50.720:FF:000084">
    <property type="entry name" value="Short-chain dehydrogenase reductase"/>
    <property type="match status" value="1"/>
</dbReference>
<dbReference type="Gene3D" id="3.40.50.720">
    <property type="entry name" value="NAD(P)-binding Rossmann-like Domain"/>
    <property type="match status" value="1"/>
</dbReference>
<comment type="caution">
    <text evidence="3">The sequence shown here is derived from an EMBL/GenBank/DDBJ whole genome shotgun (WGS) entry which is preliminary data.</text>
</comment>
<dbReference type="AlphaFoldDB" id="A0A5B2TKB4"/>
<evidence type="ECO:0000313" key="4">
    <source>
        <dbReference type="Proteomes" id="UP000322110"/>
    </source>
</evidence>
<dbReference type="Proteomes" id="UP000322110">
    <property type="component" value="Unassembled WGS sequence"/>
</dbReference>
<dbReference type="Pfam" id="PF13561">
    <property type="entry name" value="adh_short_C2"/>
    <property type="match status" value="1"/>
</dbReference>
<evidence type="ECO:0000256" key="2">
    <source>
        <dbReference type="ARBA" id="ARBA00023002"/>
    </source>
</evidence>